<proteinExistence type="predicted"/>
<feature type="compositionally biased region" description="Low complexity" evidence="1">
    <location>
        <begin position="22"/>
        <end position="31"/>
    </location>
</feature>
<dbReference type="AlphaFoldDB" id="A0A5K3F240"/>
<feature type="region of interest" description="Disordered" evidence="1">
    <location>
        <begin position="51"/>
        <end position="76"/>
    </location>
</feature>
<reference evidence="2" key="1">
    <citation type="submission" date="2019-11" db="UniProtKB">
        <authorList>
            <consortium name="WormBaseParasite"/>
        </authorList>
    </citation>
    <scope>IDENTIFICATION</scope>
</reference>
<feature type="region of interest" description="Disordered" evidence="1">
    <location>
        <begin position="1"/>
        <end position="34"/>
    </location>
</feature>
<accession>A0A5K3F240</accession>
<name>A0A5K3F240_MESCO</name>
<feature type="region of interest" description="Disordered" evidence="1">
    <location>
        <begin position="189"/>
        <end position="210"/>
    </location>
</feature>
<dbReference type="WBParaSite" id="MCU_004936-RA">
    <property type="protein sequence ID" value="MCU_004936-RA"/>
    <property type="gene ID" value="MCU_004936"/>
</dbReference>
<evidence type="ECO:0000256" key="1">
    <source>
        <dbReference type="SAM" id="MobiDB-lite"/>
    </source>
</evidence>
<sequence>MMASHNNFDNQTPAMFDRHPQSPSSTASSTPNYLTTTPSVLAFAQPPVSATIQSPVDGHQTPPPIPPHQNPSLRISQPSADSSLLVIDGQPQPVEAVQNLIISLRREIALRDDRIAYMTTEIEGLRRVVGERNRDVDQLRSVLDQKYIPISMNNQTIAKNIGSGYLQGGCEPIMEAEDGYMTQISRMTPPPPSFVPQRIKKQGVSGESVSRSGNIGFIHYEKDQK</sequence>
<feature type="compositionally biased region" description="Polar residues" evidence="1">
    <location>
        <begin position="1"/>
        <end position="13"/>
    </location>
</feature>
<evidence type="ECO:0000313" key="2">
    <source>
        <dbReference type="WBParaSite" id="MCU_004936-RA"/>
    </source>
</evidence>
<protein>
    <submittedName>
        <fullName evidence="2">CCDC92 domain-containing protein</fullName>
    </submittedName>
</protein>
<organism evidence="2">
    <name type="scientific">Mesocestoides corti</name>
    <name type="common">Flatworm</name>
    <dbReference type="NCBI Taxonomy" id="53468"/>
    <lineage>
        <taxon>Eukaryota</taxon>
        <taxon>Metazoa</taxon>
        <taxon>Spiralia</taxon>
        <taxon>Lophotrochozoa</taxon>
        <taxon>Platyhelminthes</taxon>
        <taxon>Cestoda</taxon>
        <taxon>Eucestoda</taxon>
        <taxon>Cyclophyllidea</taxon>
        <taxon>Mesocestoididae</taxon>
        <taxon>Mesocestoides</taxon>
    </lineage>
</organism>